<dbReference type="EMBL" id="BATL01000023">
    <property type="protein sequence ID" value="GAD75282.1"/>
    <property type="molecule type" value="Genomic_DNA"/>
</dbReference>
<dbReference type="GO" id="GO:0005524">
    <property type="term" value="F:ATP binding"/>
    <property type="evidence" value="ECO:0007669"/>
    <property type="project" value="InterPro"/>
</dbReference>
<dbReference type="GO" id="GO:0016020">
    <property type="term" value="C:membrane"/>
    <property type="evidence" value="ECO:0007669"/>
    <property type="project" value="InterPro"/>
</dbReference>
<name>U3APS8_9VIBR</name>
<dbReference type="Pfam" id="PF03412">
    <property type="entry name" value="Peptidase_C39"/>
    <property type="match status" value="1"/>
</dbReference>
<dbReference type="RefSeq" id="WP_021709041.1">
    <property type="nucleotide sequence ID" value="NZ_BAOB01000261.1"/>
</dbReference>
<evidence type="ECO:0000259" key="1">
    <source>
        <dbReference type="Pfam" id="PF03412"/>
    </source>
</evidence>
<dbReference type="InterPro" id="IPR005074">
    <property type="entry name" value="Peptidase_C39"/>
</dbReference>
<sequence>MNRVVQRKYAQGDCGVACIAMVTGFTYERVEEAFYQHNLVVDGQYYTFHKDLIKVLDTLGFAAERKRFCSWSNVRTPSIVKVNVRPGNYWHWVVKASDRVIFDPNPSAPSVINHYRGRKGAGQYLLISPKP</sequence>
<dbReference type="Gene3D" id="3.90.70.10">
    <property type="entry name" value="Cysteine proteinases"/>
    <property type="match status" value="1"/>
</dbReference>
<evidence type="ECO:0000313" key="2">
    <source>
        <dbReference type="EMBL" id="GAD75282.1"/>
    </source>
</evidence>
<dbReference type="Proteomes" id="UP000016567">
    <property type="component" value="Unassembled WGS sequence"/>
</dbReference>
<comment type="caution">
    <text evidence="2">The sequence shown here is derived from an EMBL/GenBank/DDBJ whole genome shotgun (WGS) entry which is preliminary data.</text>
</comment>
<evidence type="ECO:0000313" key="3">
    <source>
        <dbReference type="Proteomes" id="UP000016567"/>
    </source>
</evidence>
<accession>U3APS8</accession>
<protein>
    <recommendedName>
        <fullName evidence="1">Peptidase C39 domain-containing protein</fullName>
    </recommendedName>
</protein>
<reference evidence="2 3" key="1">
    <citation type="submission" date="2013-09" db="EMBL/GenBank/DDBJ databases">
        <title>Whole genome shotgun sequence of Vibrio azureus NBRC 104587.</title>
        <authorList>
            <person name="Isaki S."/>
            <person name="Hosoyama A."/>
            <person name="Numata M."/>
            <person name="Hashimoto M."/>
            <person name="Hosoyama Y."/>
            <person name="Tsuchikane K."/>
            <person name="Noguchi M."/>
            <person name="Hirakata S."/>
            <person name="Ichikawa N."/>
            <person name="Ohji S."/>
            <person name="Yamazoe A."/>
            <person name="Fujita N."/>
        </authorList>
    </citation>
    <scope>NUCLEOTIDE SEQUENCE [LARGE SCALE GENOMIC DNA]</scope>
    <source>
        <strain evidence="2 3">NBRC 104587</strain>
    </source>
</reference>
<dbReference type="eggNOG" id="ENOG50331FA">
    <property type="taxonomic scope" value="Bacteria"/>
</dbReference>
<organism evidence="2 3">
    <name type="scientific">Vibrio azureus NBRC 104587</name>
    <dbReference type="NCBI Taxonomy" id="1219077"/>
    <lineage>
        <taxon>Bacteria</taxon>
        <taxon>Pseudomonadati</taxon>
        <taxon>Pseudomonadota</taxon>
        <taxon>Gammaproteobacteria</taxon>
        <taxon>Vibrionales</taxon>
        <taxon>Vibrionaceae</taxon>
        <taxon>Vibrio</taxon>
    </lineage>
</organism>
<dbReference type="OrthoDB" id="9789822at2"/>
<dbReference type="AlphaFoldDB" id="U3APS8"/>
<feature type="domain" description="Peptidase C39" evidence="1">
    <location>
        <begin position="7"/>
        <end position="104"/>
    </location>
</feature>
<dbReference type="GO" id="GO:0006508">
    <property type="term" value="P:proteolysis"/>
    <property type="evidence" value="ECO:0007669"/>
    <property type="project" value="InterPro"/>
</dbReference>
<dbReference type="GO" id="GO:0008233">
    <property type="term" value="F:peptidase activity"/>
    <property type="evidence" value="ECO:0007669"/>
    <property type="project" value="InterPro"/>
</dbReference>
<proteinExistence type="predicted"/>
<gene>
    <name evidence="2" type="ORF">VAZ01S_023_00490</name>
</gene>
<keyword evidence="3" id="KW-1185">Reference proteome</keyword>